<dbReference type="SUPFAM" id="SSF57863">
    <property type="entry name" value="ArfGap/RecO-like zinc finger"/>
    <property type="match status" value="1"/>
</dbReference>
<dbReference type="Pfam" id="PF02565">
    <property type="entry name" value="RecO_C"/>
    <property type="match status" value="1"/>
</dbReference>
<dbReference type="EMBL" id="CAFBPS010000011">
    <property type="protein sequence ID" value="CAB5021518.1"/>
    <property type="molecule type" value="Genomic_DNA"/>
</dbReference>
<reference evidence="11" key="1">
    <citation type="submission" date="2020-05" db="EMBL/GenBank/DDBJ databases">
        <authorList>
            <person name="Chiriac C."/>
            <person name="Salcher M."/>
            <person name="Ghai R."/>
            <person name="Kavagutti S V."/>
        </authorList>
    </citation>
    <scope>NUCLEOTIDE SEQUENCE</scope>
</reference>
<keyword evidence="5" id="KW-0234">DNA repair</keyword>
<dbReference type="GO" id="GO:0006310">
    <property type="term" value="P:DNA recombination"/>
    <property type="evidence" value="ECO:0007669"/>
    <property type="project" value="UniProtKB-KW"/>
</dbReference>
<keyword evidence="3" id="KW-0227">DNA damage</keyword>
<dbReference type="HAMAP" id="MF_00201">
    <property type="entry name" value="RecO"/>
    <property type="match status" value="1"/>
</dbReference>
<gene>
    <name evidence="8" type="ORF">UFOPK2658_00321</name>
    <name evidence="9" type="ORF">UFOPK2880_00272</name>
    <name evidence="10" type="ORF">UFOPK3004_00167</name>
    <name evidence="11" type="ORF">UFOPK3304_00165</name>
    <name evidence="12" type="ORF">UFOPK3494_00213</name>
    <name evidence="13" type="ORF">UFOPK4134_00308</name>
</gene>
<dbReference type="InterPro" id="IPR042242">
    <property type="entry name" value="RecO_C"/>
</dbReference>
<feature type="domain" description="DNA replication/recombination mediator RecO N-terminal" evidence="7">
    <location>
        <begin position="5"/>
        <end position="80"/>
    </location>
</feature>
<dbReference type="SUPFAM" id="SSF50249">
    <property type="entry name" value="Nucleic acid-binding proteins"/>
    <property type="match status" value="1"/>
</dbReference>
<dbReference type="Gene3D" id="1.20.1440.120">
    <property type="entry name" value="Recombination protein O, C-terminal domain"/>
    <property type="match status" value="1"/>
</dbReference>
<proteinExistence type="inferred from homology"/>
<dbReference type="EMBL" id="CAFBMF010000007">
    <property type="protein sequence ID" value="CAB4889381.1"/>
    <property type="molecule type" value="Genomic_DNA"/>
</dbReference>
<evidence type="ECO:0000256" key="3">
    <source>
        <dbReference type="ARBA" id="ARBA00022763"/>
    </source>
</evidence>
<evidence type="ECO:0000313" key="12">
    <source>
        <dbReference type="EMBL" id="CAB4889381.1"/>
    </source>
</evidence>
<evidence type="ECO:0000313" key="9">
    <source>
        <dbReference type="EMBL" id="CAB4763598.1"/>
    </source>
</evidence>
<dbReference type="EMBL" id="CAFBLJ010000004">
    <property type="protein sequence ID" value="CAB4856279.1"/>
    <property type="molecule type" value="Genomic_DNA"/>
</dbReference>
<evidence type="ECO:0000256" key="1">
    <source>
        <dbReference type="ARBA" id="ARBA00007452"/>
    </source>
</evidence>
<evidence type="ECO:0000256" key="6">
    <source>
        <dbReference type="ARBA" id="ARBA00033409"/>
    </source>
</evidence>
<dbReference type="InterPro" id="IPR003717">
    <property type="entry name" value="RecO"/>
</dbReference>
<accession>A0A6J7CJD2</accession>
<dbReference type="InterPro" id="IPR037278">
    <property type="entry name" value="ARFGAP/RecO"/>
</dbReference>
<keyword evidence="4" id="KW-0233">DNA recombination</keyword>
<dbReference type="NCBIfam" id="TIGR00613">
    <property type="entry name" value="reco"/>
    <property type="match status" value="1"/>
</dbReference>
<comment type="similarity">
    <text evidence="1">Belongs to the RecO family.</text>
</comment>
<evidence type="ECO:0000313" key="10">
    <source>
        <dbReference type="EMBL" id="CAB4793119.1"/>
    </source>
</evidence>
<sequence length="250" mass="27821">MTSRLYRDVGIVLRTYKLGEADRIIVFLTQDHGKVRAVAKGVRKTRSKFGGRLEPLSHVEVQLHRGKDLDIVSQVESVDTTSPVFGNLDSMTEAISILEAVDQLVPDREPVPQMYRMLVGARQTLLTRPSPLVVPAFLWKLLSSEGLRPQLDLCVSCGESSNIEFVAFDLDLGGVVCRSCRSGMAISSPALELMRDVLGGKLGESLDRAYNPEGQQLNDPVINEVSQLATRAFEHHIERRLRSVSIFERH</sequence>
<evidence type="ECO:0000259" key="7">
    <source>
        <dbReference type="Pfam" id="PF11967"/>
    </source>
</evidence>
<dbReference type="GO" id="GO:0043590">
    <property type="term" value="C:bacterial nucleoid"/>
    <property type="evidence" value="ECO:0007669"/>
    <property type="project" value="TreeGrafter"/>
</dbReference>
<organism evidence="11">
    <name type="scientific">freshwater metagenome</name>
    <dbReference type="NCBI Taxonomy" id="449393"/>
    <lineage>
        <taxon>unclassified sequences</taxon>
        <taxon>metagenomes</taxon>
        <taxon>ecological metagenomes</taxon>
    </lineage>
</organism>
<evidence type="ECO:0000256" key="2">
    <source>
        <dbReference type="ARBA" id="ARBA00021310"/>
    </source>
</evidence>
<evidence type="ECO:0000256" key="5">
    <source>
        <dbReference type="ARBA" id="ARBA00023204"/>
    </source>
</evidence>
<dbReference type="EMBL" id="CAEZYH010000006">
    <property type="protein sequence ID" value="CAB4709612.1"/>
    <property type="molecule type" value="Genomic_DNA"/>
</dbReference>
<evidence type="ECO:0000313" key="13">
    <source>
        <dbReference type="EMBL" id="CAB5021518.1"/>
    </source>
</evidence>
<dbReference type="Gene3D" id="2.40.50.140">
    <property type="entry name" value="Nucleic acid-binding proteins"/>
    <property type="match status" value="1"/>
</dbReference>
<evidence type="ECO:0000256" key="4">
    <source>
        <dbReference type="ARBA" id="ARBA00023172"/>
    </source>
</evidence>
<protein>
    <recommendedName>
        <fullName evidence="2">DNA repair protein RecO</fullName>
    </recommendedName>
    <alternativeName>
        <fullName evidence="6">Recombination protein O</fullName>
    </alternativeName>
</protein>
<dbReference type="PANTHER" id="PTHR33991">
    <property type="entry name" value="DNA REPAIR PROTEIN RECO"/>
    <property type="match status" value="1"/>
</dbReference>
<dbReference type="InterPro" id="IPR012340">
    <property type="entry name" value="NA-bd_OB-fold"/>
</dbReference>
<dbReference type="InterPro" id="IPR022572">
    <property type="entry name" value="DNA_rep/recomb_RecO_N"/>
</dbReference>
<name>A0A6J7CJD2_9ZZZZ</name>
<dbReference type="AlphaFoldDB" id="A0A6J7CJD2"/>
<dbReference type="PANTHER" id="PTHR33991:SF1">
    <property type="entry name" value="DNA REPAIR PROTEIN RECO"/>
    <property type="match status" value="1"/>
</dbReference>
<dbReference type="Pfam" id="PF11967">
    <property type="entry name" value="RecO_N"/>
    <property type="match status" value="1"/>
</dbReference>
<evidence type="ECO:0000313" key="11">
    <source>
        <dbReference type="EMBL" id="CAB4856279.1"/>
    </source>
</evidence>
<dbReference type="GO" id="GO:0006302">
    <property type="term" value="P:double-strand break repair"/>
    <property type="evidence" value="ECO:0007669"/>
    <property type="project" value="TreeGrafter"/>
</dbReference>
<evidence type="ECO:0000313" key="8">
    <source>
        <dbReference type="EMBL" id="CAB4709612.1"/>
    </source>
</evidence>
<dbReference type="EMBL" id="CAFAAL010000007">
    <property type="protein sequence ID" value="CAB4793119.1"/>
    <property type="molecule type" value="Genomic_DNA"/>
</dbReference>
<dbReference type="EMBL" id="CAEZZP010000009">
    <property type="protein sequence ID" value="CAB4763598.1"/>
    <property type="molecule type" value="Genomic_DNA"/>
</dbReference>